<name>A0A2L0F9E4_SORCE</name>
<evidence type="ECO:0000313" key="3">
    <source>
        <dbReference type="Proteomes" id="UP000238348"/>
    </source>
</evidence>
<sequence length="107" mass="12356">MPFEFDVHAMIWSEDAPALENALRREFHYRRVNLVNERKEFFHVEIDEVAEVVRKLHGEIEITKLAEAKEYRQSVAKRQERQVAKSAGLPLTPPPSQVEPMPAFASA</sequence>
<dbReference type="Pfam" id="PF13455">
    <property type="entry name" value="MUG113"/>
    <property type="match status" value="1"/>
</dbReference>
<protein>
    <submittedName>
        <fullName evidence="2">Uncharacterized protein</fullName>
    </submittedName>
</protein>
<organism evidence="2 3">
    <name type="scientific">Sorangium cellulosum</name>
    <name type="common">Polyangium cellulosum</name>
    <dbReference type="NCBI Taxonomy" id="56"/>
    <lineage>
        <taxon>Bacteria</taxon>
        <taxon>Pseudomonadati</taxon>
        <taxon>Myxococcota</taxon>
        <taxon>Polyangia</taxon>
        <taxon>Polyangiales</taxon>
        <taxon>Polyangiaceae</taxon>
        <taxon>Sorangium</taxon>
    </lineage>
</organism>
<reference evidence="2 3" key="1">
    <citation type="submission" date="2015-09" db="EMBL/GenBank/DDBJ databases">
        <title>Sorangium comparison.</title>
        <authorList>
            <person name="Zaburannyi N."/>
            <person name="Bunk B."/>
            <person name="Overmann J."/>
            <person name="Mueller R."/>
        </authorList>
    </citation>
    <scope>NUCLEOTIDE SEQUENCE [LARGE SCALE GENOMIC DNA]</scope>
    <source>
        <strain evidence="2 3">So ce26</strain>
    </source>
</reference>
<accession>A0A2L0F9E4</accession>
<dbReference type="EMBL" id="CP012673">
    <property type="protein sequence ID" value="AUX48069.1"/>
    <property type="molecule type" value="Genomic_DNA"/>
</dbReference>
<feature type="region of interest" description="Disordered" evidence="1">
    <location>
        <begin position="76"/>
        <end position="107"/>
    </location>
</feature>
<evidence type="ECO:0000256" key="1">
    <source>
        <dbReference type="SAM" id="MobiDB-lite"/>
    </source>
</evidence>
<proteinExistence type="predicted"/>
<dbReference type="AlphaFoldDB" id="A0A2L0F9E4"/>
<dbReference type="Proteomes" id="UP000238348">
    <property type="component" value="Chromosome"/>
</dbReference>
<evidence type="ECO:0000313" key="2">
    <source>
        <dbReference type="EMBL" id="AUX48069.1"/>
    </source>
</evidence>
<gene>
    <name evidence="2" type="ORF">SOCE26_095960</name>
</gene>